<dbReference type="RefSeq" id="WP_062627509.1">
    <property type="nucleotide sequence ID" value="NZ_AP018738.1"/>
</dbReference>
<dbReference type="EMBL" id="AP018738">
    <property type="protein sequence ID" value="BBE50738.1"/>
    <property type="molecule type" value="Genomic_DNA"/>
</dbReference>
<keyword evidence="2" id="KW-1185">Reference proteome</keyword>
<accession>A0A2Z6GB69</accession>
<dbReference type="Proteomes" id="UP000033070">
    <property type="component" value="Chromosome"/>
</dbReference>
<proteinExistence type="predicted"/>
<dbReference type="KEGG" id="fam:OYT1_ch1178"/>
<gene>
    <name evidence="1" type="ORF">OYT1_ch1178</name>
</gene>
<reference evidence="1 2" key="1">
    <citation type="submission" date="2018-06" db="EMBL/GenBank/DDBJ databases">
        <title>OYT1 Genome Sequencing.</title>
        <authorList>
            <person name="Kato S."/>
            <person name="Itoh T."/>
            <person name="Ohkuma M."/>
        </authorList>
    </citation>
    <scope>NUCLEOTIDE SEQUENCE [LARGE SCALE GENOMIC DNA]</scope>
    <source>
        <strain evidence="1 2">OYT1</strain>
    </source>
</reference>
<dbReference type="AlphaFoldDB" id="A0A2Z6GB69"/>
<organism evidence="1 2">
    <name type="scientific">Ferriphaselus amnicola</name>
    <dbReference type="NCBI Taxonomy" id="1188319"/>
    <lineage>
        <taxon>Bacteria</taxon>
        <taxon>Pseudomonadati</taxon>
        <taxon>Pseudomonadota</taxon>
        <taxon>Betaproteobacteria</taxon>
        <taxon>Nitrosomonadales</taxon>
        <taxon>Gallionellaceae</taxon>
        <taxon>Ferriphaselus</taxon>
    </lineage>
</organism>
<evidence type="ECO:0000313" key="1">
    <source>
        <dbReference type="EMBL" id="BBE50738.1"/>
    </source>
</evidence>
<name>A0A2Z6GB69_9PROT</name>
<protein>
    <submittedName>
        <fullName evidence="1">Uncharacterized protein</fullName>
    </submittedName>
</protein>
<sequence>MNRFAITYHLDGSGWAKAQVQLGGSNLECDISYFPNDALDDLSGALIELIMAVGEDCVEVNMDMGTETIRPDNRRSVVWPGEPWAYVWDLEFEPPDTLNVVVTFHETYPDTDECANHHSLKGSCSFHQFATAIVAALESLLVSEGLVSYRTKWMSHEFPMSRLLLLKRFVAECSGQAISQELKQKLVASNWELDRENLSTIGVYKSA</sequence>
<evidence type="ECO:0000313" key="2">
    <source>
        <dbReference type="Proteomes" id="UP000033070"/>
    </source>
</evidence>
<dbReference type="OrthoDB" id="5456548at2"/>